<dbReference type="InterPro" id="IPR007421">
    <property type="entry name" value="Schlafen_AlbA_2_dom"/>
</dbReference>
<dbReference type="InterPro" id="IPR038461">
    <property type="entry name" value="Schlafen_AlbA_2_dom_sf"/>
</dbReference>
<dbReference type="EMBL" id="VSWD01000008">
    <property type="protein sequence ID" value="KAK3095720.1"/>
    <property type="molecule type" value="Genomic_DNA"/>
</dbReference>
<dbReference type="Pfam" id="PF04326">
    <property type="entry name" value="SLFN_AlbA_2"/>
    <property type="match status" value="1"/>
</dbReference>
<dbReference type="InterPro" id="IPR048729">
    <property type="entry name" value="SLFN_GTPase-like"/>
</dbReference>
<evidence type="ECO:0000259" key="2">
    <source>
        <dbReference type="Pfam" id="PF21026"/>
    </source>
</evidence>
<protein>
    <submittedName>
        <fullName evidence="3">Uncharacterized protein</fullName>
    </submittedName>
</protein>
<dbReference type="SUPFAM" id="SSF52540">
    <property type="entry name" value="P-loop containing nucleoside triphosphate hydrolases"/>
    <property type="match status" value="1"/>
</dbReference>
<accession>A0AA88Y9X0</accession>
<feature type="domain" description="Schlafen AlbA-2" evidence="1">
    <location>
        <begin position="178"/>
        <end position="243"/>
    </location>
</feature>
<reference evidence="3" key="1">
    <citation type="submission" date="2019-08" db="EMBL/GenBank/DDBJ databases">
        <title>The improved chromosome-level genome for the pearl oyster Pinctada fucata martensii using PacBio sequencing and Hi-C.</title>
        <authorList>
            <person name="Zheng Z."/>
        </authorList>
    </citation>
    <scope>NUCLEOTIDE SEQUENCE</scope>
    <source>
        <strain evidence="3">ZZ-2019</strain>
        <tissue evidence="3">Adductor muscle</tissue>
    </source>
</reference>
<evidence type="ECO:0000313" key="3">
    <source>
        <dbReference type="EMBL" id="KAK3095720.1"/>
    </source>
</evidence>
<feature type="domain" description="Schlafen GTPase-like" evidence="2">
    <location>
        <begin position="405"/>
        <end position="513"/>
    </location>
</feature>
<organism evidence="3 4">
    <name type="scientific">Pinctada imbricata</name>
    <name type="common">Atlantic pearl-oyster</name>
    <name type="synonym">Pinctada martensii</name>
    <dbReference type="NCBI Taxonomy" id="66713"/>
    <lineage>
        <taxon>Eukaryota</taxon>
        <taxon>Metazoa</taxon>
        <taxon>Spiralia</taxon>
        <taxon>Lophotrochozoa</taxon>
        <taxon>Mollusca</taxon>
        <taxon>Bivalvia</taxon>
        <taxon>Autobranchia</taxon>
        <taxon>Pteriomorphia</taxon>
        <taxon>Pterioida</taxon>
        <taxon>Pterioidea</taxon>
        <taxon>Pteriidae</taxon>
        <taxon>Pinctada</taxon>
    </lineage>
</organism>
<gene>
    <name evidence="3" type="ORF">FSP39_018052</name>
</gene>
<name>A0AA88Y9X0_PINIB</name>
<evidence type="ECO:0000313" key="4">
    <source>
        <dbReference type="Proteomes" id="UP001186944"/>
    </source>
</evidence>
<dbReference type="InterPro" id="IPR029684">
    <property type="entry name" value="Schlafen"/>
</dbReference>
<dbReference type="PANTHER" id="PTHR12155:SF30">
    <property type="entry name" value="PROTEIN SLFN14"/>
    <property type="match status" value="1"/>
</dbReference>
<dbReference type="PANTHER" id="PTHR12155">
    <property type="entry name" value="SCHLAFEN"/>
    <property type="match status" value="1"/>
</dbReference>
<evidence type="ECO:0000259" key="1">
    <source>
        <dbReference type="Pfam" id="PF04326"/>
    </source>
</evidence>
<dbReference type="Pfam" id="PF21026">
    <property type="entry name" value="SLFN_GTPase-like"/>
    <property type="match status" value="1"/>
</dbReference>
<comment type="caution">
    <text evidence="3">The sequence shown here is derived from an EMBL/GenBank/DDBJ whole genome shotgun (WGS) entry which is preliminary data.</text>
</comment>
<dbReference type="Proteomes" id="UP001186944">
    <property type="component" value="Unassembled WGS sequence"/>
</dbReference>
<dbReference type="AlphaFoldDB" id="A0AA88Y9X0"/>
<proteinExistence type="predicted"/>
<dbReference type="Gene3D" id="3.30.950.30">
    <property type="entry name" value="Schlafen, AAA domain"/>
    <property type="match status" value="1"/>
</dbReference>
<dbReference type="InterPro" id="IPR027417">
    <property type="entry name" value="P-loop_NTPase"/>
</dbReference>
<keyword evidence="4" id="KW-1185">Reference proteome</keyword>
<sequence length="898" mass="103197">MYYTCLNFSEIFFRTRKLHRYGESILQCSVRITKGIKECGNDVVLKYVCALLNSGGGILHMKSLDYNHGVKSKDLDLWWSGMENKFADIISGDDICNYFDMVGNFDDPDLYLFVKSAEHICTIDYHARLPTDTATHEVSYHSVIKLLRKEGRCCSLADLPPIPEHFFYGKTCEQMKQETKQIQFKQLSTPNNPDSLMLPDRMSHMVSKYVSAFANHEGGHIFFGIEDDRAAVYGEQLNPLDQQRAVALVQNRMNIVIWGDARFKAIKGVHWDINFYPVENCPKKKQKHRVVVVVSVCKFPGGVFTACPDSYFINEEGNVQSWVFHQWKLSMLNSFRDKPELHNRFVRLPISVPQAPLVFTLKHTIQGIKAKLLRENVVNKPQPQHFLETYASMDDRRFIYEILGEFNTGKHLCIFVNCWGLAIALQRPEEVICDVLILSESHGCHLLTFAKSDEPHVHQHSQSVAASIKFKFVSLGGCTDKFGIVCHLICMYSHNHEEFKQSLTEYFYPSHFYVTLSKLDNLIEAMVISISAYTPVDFTTLANNRREAILSSDVYFFLLTCDQFELLWTQQFTRELWVHSPPGGGKTVAAVQFIQELKRRGCNKENILYLAENEMLCSYVRSFEICKVLDRRKFLEQIQECDRENAVLFQNVQNVVVDDAQNFKDRDGDWYGEIQKMLDRNTNGNKRLRSVREGYFWVFMDYAQKVHKFSAGLPSVIGKNNFMMSEVTRNSKEIFDYALQFMQPSETNAVHVGETRQENKNEEILRKVESDPKLGHTYKTGRNVDIVKCNNSQIKMKLFEKLSQLLDSGVDVNDLAILVSKTKEKKDLETDVIRFEKEKGVGCHMTVETVKQFSGLEKPAIIGVNPHVNENHADLDKFVVNLATRAKESLVIISPDES</sequence>